<evidence type="ECO:0008006" key="12">
    <source>
        <dbReference type="Google" id="ProtNLM"/>
    </source>
</evidence>
<feature type="domain" description="Poly(A) RNA polymerase mitochondrial-like central palm" evidence="9">
    <location>
        <begin position="200"/>
        <end position="294"/>
    </location>
</feature>
<comment type="cofactor">
    <cofactor evidence="2">
        <name>Mg(2+)</name>
        <dbReference type="ChEBI" id="CHEBI:18420"/>
    </cofactor>
</comment>
<evidence type="ECO:0000256" key="5">
    <source>
        <dbReference type="ARBA" id="ARBA00022679"/>
    </source>
</evidence>
<dbReference type="Gene3D" id="3.30.460.10">
    <property type="entry name" value="Beta Polymerase, domain 2"/>
    <property type="match status" value="1"/>
</dbReference>
<keyword evidence="5" id="KW-0808">Transferase</keyword>
<keyword evidence="7" id="KW-0460">Magnesium</keyword>
<comment type="cofactor">
    <cofactor evidence="1">
        <name>Mn(2+)</name>
        <dbReference type="ChEBI" id="CHEBI:29035"/>
    </cofactor>
</comment>
<feature type="domain" description="Poly(A) RNA polymerase mitochondrial-like central palm" evidence="9">
    <location>
        <begin position="352"/>
        <end position="413"/>
    </location>
</feature>
<evidence type="ECO:0000313" key="10">
    <source>
        <dbReference type="EMBL" id="TMW57717.1"/>
    </source>
</evidence>
<evidence type="ECO:0000256" key="1">
    <source>
        <dbReference type="ARBA" id="ARBA00001936"/>
    </source>
</evidence>
<proteinExistence type="predicted"/>
<keyword evidence="4" id="KW-0963">Cytoplasm</keyword>
<dbReference type="OrthoDB" id="407432at2759"/>
<comment type="caution">
    <text evidence="10">The sequence shown here is derived from an EMBL/GenBank/DDBJ whole genome shotgun (WGS) entry which is preliminary data.</text>
</comment>
<dbReference type="Pfam" id="PF22600">
    <property type="entry name" value="MTPAP-like_central"/>
    <property type="match status" value="2"/>
</dbReference>
<keyword evidence="11" id="KW-1185">Reference proteome</keyword>
<evidence type="ECO:0000256" key="2">
    <source>
        <dbReference type="ARBA" id="ARBA00001946"/>
    </source>
</evidence>
<keyword evidence="6" id="KW-0479">Metal-binding</keyword>
<evidence type="ECO:0000256" key="6">
    <source>
        <dbReference type="ARBA" id="ARBA00022723"/>
    </source>
</evidence>
<dbReference type="InterPro" id="IPR054708">
    <property type="entry name" value="MTPAP-like_central"/>
</dbReference>
<comment type="subcellular location">
    <subcellularLocation>
        <location evidence="3">Cytoplasm</location>
    </subcellularLocation>
</comment>
<reference evidence="10" key="1">
    <citation type="submission" date="2019-03" db="EMBL/GenBank/DDBJ databases">
        <title>Long read genome sequence of the mycoparasitic Pythium oligandrum ATCC 38472 isolated from sugarbeet rhizosphere.</title>
        <authorList>
            <person name="Gaulin E."/>
        </authorList>
    </citation>
    <scope>NUCLEOTIDE SEQUENCE</scope>
    <source>
        <strain evidence="10">ATCC 38472_TT</strain>
    </source>
</reference>
<dbReference type="AlphaFoldDB" id="A0A8K1C825"/>
<evidence type="ECO:0000259" key="9">
    <source>
        <dbReference type="Pfam" id="PF22600"/>
    </source>
</evidence>
<organism evidence="10 11">
    <name type="scientific">Pythium oligandrum</name>
    <name type="common">Mycoparasitic fungus</name>
    <dbReference type="NCBI Taxonomy" id="41045"/>
    <lineage>
        <taxon>Eukaryota</taxon>
        <taxon>Sar</taxon>
        <taxon>Stramenopiles</taxon>
        <taxon>Oomycota</taxon>
        <taxon>Peronosporomycetes</taxon>
        <taxon>Pythiales</taxon>
        <taxon>Pythiaceae</taxon>
        <taxon>Pythium</taxon>
    </lineage>
</organism>
<dbReference type="PANTHER" id="PTHR12271">
    <property type="entry name" value="POLY A POLYMERASE CID PAP -RELATED"/>
    <property type="match status" value="1"/>
</dbReference>
<dbReference type="SUPFAM" id="SSF81631">
    <property type="entry name" value="PAP/OAS1 substrate-binding domain"/>
    <property type="match status" value="1"/>
</dbReference>
<dbReference type="SUPFAM" id="SSF81301">
    <property type="entry name" value="Nucleotidyltransferase"/>
    <property type="match status" value="1"/>
</dbReference>
<name>A0A8K1C825_PYTOL</name>
<dbReference type="InterPro" id="IPR002058">
    <property type="entry name" value="PAP_assoc"/>
</dbReference>
<evidence type="ECO:0000313" key="11">
    <source>
        <dbReference type="Proteomes" id="UP000794436"/>
    </source>
</evidence>
<dbReference type="Gene3D" id="1.10.1410.10">
    <property type="match status" value="1"/>
</dbReference>
<dbReference type="GO" id="GO:0031123">
    <property type="term" value="P:RNA 3'-end processing"/>
    <property type="evidence" value="ECO:0007669"/>
    <property type="project" value="TreeGrafter"/>
</dbReference>
<dbReference type="InterPro" id="IPR043519">
    <property type="entry name" value="NT_sf"/>
</dbReference>
<evidence type="ECO:0000256" key="4">
    <source>
        <dbReference type="ARBA" id="ARBA00022490"/>
    </source>
</evidence>
<dbReference type="PANTHER" id="PTHR12271:SF40">
    <property type="entry name" value="POLY(A) RNA POLYMERASE GLD2"/>
    <property type="match status" value="1"/>
</dbReference>
<dbReference type="Proteomes" id="UP000794436">
    <property type="component" value="Unassembled WGS sequence"/>
</dbReference>
<feature type="domain" description="PAP-associated" evidence="8">
    <location>
        <begin position="513"/>
        <end position="570"/>
    </location>
</feature>
<gene>
    <name evidence="10" type="ORF">Poli38472_014320</name>
</gene>
<evidence type="ECO:0000259" key="8">
    <source>
        <dbReference type="Pfam" id="PF03828"/>
    </source>
</evidence>
<sequence>MSRINEETKTEGLPEVATVEWHEAAWFVGCDGDVCAAYEMVAKCFGVGDVGALQDADAVRRIRRIEALIDRVRSCVLSYDEEEAHQTALTAIVEDAVAIVTALDEEPLKQTVIGPVEKAETVNLMEAITELLSSQRVSPLILDKWATVFDTTRPTRVLQKTIKSAVFNRLNDQLHDMIKPSERTETQVLPLRPQSEHWEREIQEFLVTYAVDPDDESARQRIAQEIQALVRTDPRWNESEIKIVGSTATKFGLKKSDLDLCLYVEQGDPDEQRENQQKNLRLLELIDKSSKSVKSVSNSLVAQTKRGSDHRVKLTATFLSHWKSLVEALQHQHDQSRGVKRGTAPTMASRHKNKEIFDLEQLLKRGGCEILLVNAGSNAPIIQFFPPGSDISCDLGMGNRDGLINAELLRTYAEFDGRVRILGVLIKFWAKERGICDGSKGFLSSYVHVLLVVYYLQVRVGMLPNLQHPMLLQQSKVSQRNANAGEVSFCADVEAARVFHKATSSFDRATGLSIAELLYGFFVFYATEFDFETRVVSIRAPDQRISKKLRWYNSSFKDWRISIENPVEPDRDAGAILEPKKQKKTLDEFQRSYELLTEGESFLASVCASS</sequence>
<dbReference type="GO" id="GO:0005737">
    <property type="term" value="C:cytoplasm"/>
    <property type="evidence" value="ECO:0007669"/>
    <property type="project" value="UniProtKB-SubCell"/>
</dbReference>
<accession>A0A8K1C825</accession>
<dbReference type="Pfam" id="PF03828">
    <property type="entry name" value="PAP_assoc"/>
    <property type="match status" value="1"/>
</dbReference>
<evidence type="ECO:0000256" key="7">
    <source>
        <dbReference type="ARBA" id="ARBA00022842"/>
    </source>
</evidence>
<evidence type="ECO:0000256" key="3">
    <source>
        <dbReference type="ARBA" id="ARBA00004496"/>
    </source>
</evidence>
<dbReference type="GO" id="GO:0046872">
    <property type="term" value="F:metal ion binding"/>
    <property type="evidence" value="ECO:0007669"/>
    <property type="project" value="UniProtKB-KW"/>
</dbReference>
<protein>
    <recommendedName>
        <fullName evidence="12">PAP-associated domain-containing protein</fullName>
    </recommendedName>
</protein>
<dbReference type="GO" id="GO:0016779">
    <property type="term" value="F:nucleotidyltransferase activity"/>
    <property type="evidence" value="ECO:0007669"/>
    <property type="project" value="TreeGrafter"/>
</dbReference>
<dbReference type="EMBL" id="SPLM01000114">
    <property type="protein sequence ID" value="TMW57717.1"/>
    <property type="molecule type" value="Genomic_DNA"/>
</dbReference>